<dbReference type="EMBL" id="JAGFOT010000011">
    <property type="protein sequence ID" value="MBO3658645.1"/>
    <property type="molecule type" value="Genomic_DNA"/>
</dbReference>
<dbReference type="RefSeq" id="WP_153569175.1">
    <property type="nucleotide sequence ID" value="NZ_JAGFOT010000011.1"/>
</dbReference>
<dbReference type="NCBIfam" id="NF004845">
    <property type="entry name" value="PRK06196.1"/>
    <property type="match status" value="1"/>
</dbReference>
<dbReference type="PANTHER" id="PTHR24320">
    <property type="entry name" value="RETINOL DEHYDROGENASE"/>
    <property type="match status" value="1"/>
</dbReference>
<sequence length="324" mass="35479">MNMRKTQQKPLGSFWNEKSSADDVLRNRDLTGKHILITGGHSGLGLETTRALVDAGAEVTIAARNIEEAKATIHSLPRTKVEGLDLAQLDQGSNSVAHLAGRLLDQGKHIDILINNAGVMACSETRIGQAWEAQFAINHLGHFVLTNRLWPLLKGGARVVTLSSVAHQRSAIRWDDIDFKRGYNKWLAYAQSKTANALFSVYLDTLGQKDNVRAFAVHPGNISTPLQRHLSHEDMLSMGWMDKDGNPTVKNLKTIPQGAATTVWAAIADELDSIGGVYCENCDIAFLETSIDTTLKGVKPYAVDKEQAQRLWTLSAELTGVNAF</sequence>
<dbReference type="SUPFAM" id="SSF51735">
    <property type="entry name" value="NAD(P)-binding Rossmann-fold domains"/>
    <property type="match status" value="1"/>
</dbReference>
<reference evidence="4" key="1">
    <citation type="submission" date="2021-03" db="EMBL/GenBank/DDBJ databases">
        <title>Acinetobacter spp. whole-genome sequenced from Terengganu.</title>
        <authorList>
            <person name="Mohd Rani F."/>
        </authorList>
    </citation>
    <scope>NUCLEOTIDE SEQUENCE</scope>
    <source>
        <strain evidence="4">AC1502</strain>
    </source>
</reference>
<dbReference type="AlphaFoldDB" id="A0AAW4JFA9"/>
<dbReference type="GO" id="GO:0016491">
    <property type="term" value="F:oxidoreductase activity"/>
    <property type="evidence" value="ECO:0007669"/>
    <property type="project" value="UniProtKB-KW"/>
</dbReference>
<dbReference type="Proteomes" id="UP000670925">
    <property type="component" value="Unassembled WGS sequence"/>
</dbReference>
<comment type="caution">
    <text evidence="4">The sequence shown here is derived from an EMBL/GenBank/DDBJ whole genome shotgun (WGS) entry which is preliminary data.</text>
</comment>
<evidence type="ECO:0000313" key="4">
    <source>
        <dbReference type="EMBL" id="MBO3658645.1"/>
    </source>
</evidence>
<dbReference type="InterPro" id="IPR036291">
    <property type="entry name" value="NAD(P)-bd_dom_sf"/>
</dbReference>
<protein>
    <recommendedName>
        <fullName evidence="3">Probable oxidoreductase</fullName>
    </recommendedName>
</protein>
<organism evidence="4 5">
    <name type="scientific">Acinetobacter haemolyticus</name>
    <dbReference type="NCBI Taxonomy" id="29430"/>
    <lineage>
        <taxon>Bacteria</taxon>
        <taxon>Pseudomonadati</taxon>
        <taxon>Pseudomonadota</taxon>
        <taxon>Gammaproteobacteria</taxon>
        <taxon>Moraxellales</taxon>
        <taxon>Moraxellaceae</taxon>
        <taxon>Acinetobacter</taxon>
    </lineage>
</organism>
<gene>
    <name evidence="4" type="ORF">J5N55_11230</name>
</gene>
<comment type="similarity">
    <text evidence="1">Belongs to the short-chain dehydrogenases/reductases (SDR) family.</text>
</comment>
<dbReference type="Pfam" id="PF00106">
    <property type="entry name" value="adh_short"/>
    <property type="match status" value="1"/>
</dbReference>
<evidence type="ECO:0000313" key="5">
    <source>
        <dbReference type="Proteomes" id="UP000670925"/>
    </source>
</evidence>
<dbReference type="FunFam" id="3.40.50.720:FF:000594">
    <property type="entry name" value="Short-chain oxidoreductase"/>
    <property type="match status" value="1"/>
</dbReference>
<name>A0AAW4JFA9_ACIHA</name>
<dbReference type="PRINTS" id="PR00081">
    <property type="entry name" value="GDHRDH"/>
</dbReference>
<evidence type="ECO:0000256" key="1">
    <source>
        <dbReference type="ARBA" id="ARBA00006484"/>
    </source>
</evidence>
<accession>A0AAW4JFA9</accession>
<proteinExistence type="inferred from homology"/>
<dbReference type="InterPro" id="IPR002347">
    <property type="entry name" value="SDR_fam"/>
</dbReference>
<dbReference type="Gene3D" id="3.40.50.720">
    <property type="entry name" value="NAD(P)-binding Rossmann-like Domain"/>
    <property type="match status" value="1"/>
</dbReference>
<keyword evidence="2" id="KW-0560">Oxidoreductase</keyword>
<evidence type="ECO:0000256" key="2">
    <source>
        <dbReference type="ARBA" id="ARBA00023002"/>
    </source>
</evidence>
<evidence type="ECO:0000256" key="3">
    <source>
        <dbReference type="ARBA" id="ARBA00071493"/>
    </source>
</evidence>
<dbReference type="PANTHER" id="PTHR24320:SF148">
    <property type="entry name" value="NAD(P)-BINDING ROSSMANN-FOLD SUPERFAMILY PROTEIN"/>
    <property type="match status" value="1"/>
</dbReference>